<evidence type="ECO:0000313" key="9">
    <source>
        <dbReference type="Proteomes" id="UP000014760"/>
    </source>
</evidence>
<dbReference type="SUPFAM" id="SSF52540">
    <property type="entry name" value="P-loop containing nucleoside triphosphate hydrolases"/>
    <property type="match status" value="1"/>
</dbReference>
<evidence type="ECO:0000313" key="7">
    <source>
        <dbReference type="EMBL" id="ELT98421.1"/>
    </source>
</evidence>
<proteinExistence type="inferred from homology"/>
<sequence>MAADIDKVRVLVVGDSGVGKTSLVHLVCHNEPIRNPNWTIGSSAEVKLHEYRAGTPAQKTFFVELWDVGGWSAHQNSRSIFYTPTHGIILVHDSTNRKSQQNLRKWLAEVLNKDSNDKNEEFDYDPEQYAGASTLPILVIGTKIDLAQSVREASNFRSSPIADECGADEIQVDCTQVKHISPGSNNAIKLSRFFDKVIERKFYSREGREFTSPLQSPFGGYQDRKRSTITKSFHAD</sequence>
<dbReference type="PRINTS" id="PR00449">
    <property type="entry name" value="RASTRNSFRMNG"/>
</dbReference>
<evidence type="ECO:0000256" key="4">
    <source>
        <dbReference type="ARBA" id="ARBA00041166"/>
    </source>
</evidence>
<dbReference type="PROSITE" id="PS51419">
    <property type="entry name" value="RAB"/>
    <property type="match status" value="1"/>
</dbReference>
<dbReference type="SMART" id="SM00174">
    <property type="entry name" value="RHO"/>
    <property type="match status" value="1"/>
</dbReference>
<dbReference type="Pfam" id="PF08477">
    <property type="entry name" value="Roc"/>
    <property type="match status" value="1"/>
</dbReference>
<keyword evidence="9" id="KW-1185">Reference proteome</keyword>
<dbReference type="HOGENOM" id="CLU_084875_1_0_1"/>
<evidence type="ECO:0000256" key="3">
    <source>
        <dbReference type="ARBA" id="ARBA00023134"/>
    </source>
</evidence>
<dbReference type="SMART" id="SM00175">
    <property type="entry name" value="RAB"/>
    <property type="match status" value="1"/>
</dbReference>
<evidence type="ECO:0000256" key="1">
    <source>
        <dbReference type="ARBA" id="ARBA00006270"/>
    </source>
</evidence>
<protein>
    <recommendedName>
        <fullName evidence="4">Rab-like protein 3</fullName>
    </recommendedName>
</protein>
<dbReference type="FunCoup" id="R7U424">
    <property type="interactions" value="1247"/>
</dbReference>
<dbReference type="OrthoDB" id="5914890at2759"/>
<evidence type="ECO:0000256" key="2">
    <source>
        <dbReference type="ARBA" id="ARBA00022741"/>
    </source>
</evidence>
<dbReference type="PANTHER" id="PTHR24073">
    <property type="entry name" value="DRAB5-RELATED"/>
    <property type="match status" value="1"/>
</dbReference>
<name>R7U424_CAPTE</name>
<feature type="region of interest" description="Disordered" evidence="6">
    <location>
        <begin position="214"/>
        <end position="236"/>
    </location>
</feature>
<keyword evidence="3" id="KW-0342">GTP-binding</keyword>
<reference evidence="7 9" key="2">
    <citation type="journal article" date="2013" name="Nature">
        <title>Insights into bilaterian evolution from three spiralian genomes.</title>
        <authorList>
            <person name="Simakov O."/>
            <person name="Marletaz F."/>
            <person name="Cho S.J."/>
            <person name="Edsinger-Gonzales E."/>
            <person name="Havlak P."/>
            <person name="Hellsten U."/>
            <person name="Kuo D.H."/>
            <person name="Larsson T."/>
            <person name="Lv J."/>
            <person name="Arendt D."/>
            <person name="Savage R."/>
            <person name="Osoegawa K."/>
            <person name="de Jong P."/>
            <person name="Grimwood J."/>
            <person name="Chapman J.A."/>
            <person name="Shapiro H."/>
            <person name="Aerts A."/>
            <person name="Otillar R.P."/>
            <person name="Terry A.Y."/>
            <person name="Boore J.L."/>
            <person name="Grigoriev I.V."/>
            <person name="Lindberg D.R."/>
            <person name="Seaver E.C."/>
            <person name="Weisblat D.A."/>
            <person name="Putnam N.H."/>
            <person name="Rokhsar D.S."/>
        </authorList>
    </citation>
    <scope>NUCLEOTIDE SEQUENCE</scope>
    <source>
        <strain evidence="7 9">I ESC-2004</strain>
    </source>
</reference>
<dbReference type="EMBL" id="AMQN01010467">
    <property type="status" value="NOT_ANNOTATED_CDS"/>
    <property type="molecule type" value="Genomic_DNA"/>
</dbReference>
<dbReference type="EMBL" id="KB307921">
    <property type="protein sequence ID" value="ELT98421.1"/>
    <property type="molecule type" value="Genomic_DNA"/>
</dbReference>
<dbReference type="AlphaFoldDB" id="R7U424"/>
<dbReference type="OMA" id="THLICQQ"/>
<dbReference type="Gene3D" id="3.40.50.300">
    <property type="entry name" value="P-loop containing nucleotide triphosphate hydrolases"/>
    <property type="match status" value="1"/>
</dbReference>
<comment type="similarity">
    <text evidence="1">Belongs to the small GTPase superfamily. Rab family.</text>
</comment>
<comment type="function">
    <text evidence="5">Required for KRAS signaling regulation and modulation of cell proliferation. Regulator of KRAS prenylation, and probably prenylation of other small GTPases. Required for lymphocyte development and function. Not required for myeloid cell development.</text>
</comment>
<accession>R7U424</accession>
<dbReference type="GO" id="GO:0005525">
    <property type="term" value="F:GTP binding"/>
    <property type="evidence" value="ECO:0007669"/>
    <property type="project" value="UniProtKB-KW"/>
</dbReference>
<evidence type="ECO:0000313" key="8">
    <source>
        <dbReference type="EnsemblMetazoa" id="CapteP224674"/>
    </source>
</evidence>
<dbReference type="GO" id="GO:0003924">
    <property type="term" value="F:GTPase activity"/>
    <property type="evidence" value="ECO:0007669"/>
    <property type="project" value="InterPro"/>
</dbReference>
<reference evidence="8" key="3">
    <citation type="submission" date="2015-06" db="UniProtKB">
        <authorList>
            <consortium name="EnsemblMetazoa"/>
        </authorList>
    </citation>
    <scope>IDENTIFICATION</scope>
</reference>
<dbReference type="EnsemblMetazoa" id="CapteT224674">
    <property type="protein sequence ID" value="CapteP224674"/>
    <property type="gene ID" value="CapteG224674"/>
</dbReference>
<dbReference type="STRING" id="283909.R7U424"/>
<evidence type="ECO:0000256" key="5">
    <source>
        <dbReference type="ARBA" id="ARBA00045267"/>
    </source>
</evidence>
<gene>
    <name evidence="7" type="ORF">CAPTEDRAFT_224674</name>
</gene>
<evidence type="ECO:0000256" key="6">
    <source>
        <dbReference type="SAM" id="MobiDB-lite"/>
    </source>
</evidence>
<dbReference type="Proteomes" id="UP000014760">
    <property type="component" value="Unassembled WGS sequence"/>
</dbReference>
<keyword evidence="2" id="KW-0547">Nucleotide-binding</keyword>
<dbReference type="FunFam" id="3.40.50.300:FF:000525">
    <property type="entry name" value="rab-like protein 3 isoform X1"/>
    <property type="match status" value="1"/>
</dbReference>
<dbReference type="InterPro" id="IPR027417">
    <property type="entry name" value="P-loop_NTPase"/>
</dbReference>
<dbReference type="InterPro" id="IPR001806">
    <property type="entry name" value="Small_GTPase"/>
</dbReference>
<organism evidence="7">
    <name type="scientific">Capitella teleta</name>
    <name type="common">Polychaete worm</name>
    <dbReference type="NCBI Taxonomy" id="283909"/>
    <lineage>
        <taxon>Eukaryota</taxon>
        <taxon>Metazoa</taxon>
        <taxon>Spiralia</taxon>
        <taxon>Lophotrochozoa</taxon>
        <taxon>Annelida</taxon>
        <taxon>Polychaeta</taxon>
        <taxon>Sedentaria</taxon>
        <taxon>Scolecida</taxon>
        <taxon>Capitellidae</taxon>
        <taxon>Capitella</taxon>
    </lineage>
</organism>
<reference evidence="9" key="1">
    <citation type="submission" date="2012-12" db="EMBL/GenBank/DDBJ databases">
        <authorList>
            <person name="Hellsten U."/>
            <person name="Grimwood J."/>
            <person name="Chapman J.A."/>
            <person name="Shapiro H."/>
            <person name="Aerts A."/>
            <person name="Otillar R.P."/>
            <person name="Terry A.Y."/>
            <person name="Boore J.L."/>
            <person name="Simakov O."/>
            <person name="Marletaz F."/>
            <person name="Cho S.-J."/>
            <person name="Edsinger-Gonzales E."/>
            <person name="Havlak P."/>
            <person name="Kuo D.-H."/>
            <person name="Larsson T."/>
            <person name="Lv J."/>
            <person name="Arendt D."/>
            <person name="Savage R."/>
            <person name="Osoegawa K."/>
            <person name="de Jong P."/>
            <person name="Lindberg D.R."/>
            <person name="Seaver E.C."/>
            <person name="Weisblat D.A."/>
            <person name="Putnam N.H."/>
            <person name="Grigoriev I.V."/>
            <person name="Rokhsar D.S."/>
        </authorList>
    </citation>
    <scope>NUCLEOTIDE SEQUENCE</scope>
    <source>
        <strain evidence="9">I ESC-2004</strain>
    </source>
</reference>